<protein>
    <recommendedName>
        <fullName evidence="9">Bulb-type lectin domain-containing protein</fullName>
    </recommendedName>
</protein>
<dbReference type="OrthoDB" id="1426384at2759"/>
<keyword evidence="8" id="KW-0325">Glycoprotein</keyword>
<reference evidence="11" key="1">
    <citation type="journal article" date="2017" name="Front. Plant Sci.">
        <title>Climate Clever Clovers: New Paradigm to Reduce the Environmental Footprint of Ruminants by Breeding Low Methanogenic Forages Utilizing Haplotype Variation.</title>
        <authorList>
            <person name="Kaur P."/>
            <person name="Appels R."/>
            <person name="Bayer P.E."/>
            <person name="Keeble-Gagnere G."/>
            <person name="Wang J."/>
            <person name="Hirakawa H."/>
            <person name="Shirasawa K."/>
            <person name="Vercoe P."/>
            <person name="Stefanova K."/>
            <person name="Durmic Z."/>
            <person name="Nichols P."/>
            <person name="Revell C."/>
            <person name="Isobe S.N."/>
            <person name="Edwards D."/>
            <person name="Erskine W."/>
        </authorList>
    </citation>
    <scope>NUCLEOTIDE SEQUENCE [LARGE SCALE GENOMIC DNA]</scope>
    <source>
        <strain evidence="11">cv. Daliak</strain>
    </source>
</reference>
<sequence length="398" mass="44947">MRRSTSLDSLSLNQFIKDGETLVSANGTFEMGFFTPGNSKGVLKLNENGVLVILNGANTTVWSSNISNRLVVNNSITAQFLETGNLVLKIGADNILWQSFDYPCDTLLLGMKIGWNLATAYANTDIRNGGSGCLLWFGDIFDMRLYGQWGQDLYIRVPSKRVAPRVYCLVPFQKWQVYSRLRKEDMDLPGTLVDEKEVAINRHSNVSDQGLEEFKNEIALIAKLQHHNLVNLLGCCIHKEEMLFLYEYMPNKSLDYFIFEYAVHGRYSMKSDVFSFGVIVLEIISGNKIKRFYDPEHSLNLLGHAWRLWIENMPMELLDTHLLDMCISSEVIRCIQVGLLCIQQKPGDQPDMSSVILMLNGEKLLPQPKAPGFFIGNGSTETMSPSSNQMSITNFVGR</sequence>
<keyword evidence="3" id="KW-0732">Signal</keyword>
<dbReference type="SMART" id="SM00219">
    <property type="entry name" value="TyrKc"/>
    <property type="match status" value="1"/>
</dbReference>
<organism evidence="10 11">
    <name type="scientific">Trifolium subterraneum</name>
    <name type="common">Subterranean clover</name>
    <dbReference type="NCBI Taxonomy" id="3900"/>
    <lineage>
        <taxon>Eukaryota</taxon>
        <taxon>Viridiplantae</taxon>
        <taxon>Streptophyta</taxon>
        <taxon>Embryophyta</taxon>
        <taxon>Tracheophyta</taxon>
        <taxon>Spermatophyta</taxon>
        <taxon>Magnoliopsida</taxon>
        <taxon>eudicotyledons</taxon>
        <taxon>Gunneridae</taxon>
        <taxon>Pentapetalae</taxon>
        <taxon>rosids</taxon>
        <taxon>fabids</taxon>
        <taxon>Fabales</taxon>
        <taxon>Fabaceae</taxon>
        <taxon>Papilionoideae</taxon>
        <taxon>50 kb inversion clade</taxon>
        <taxon>NPAAA clade</taxon>
        <taxon>Hologalegina</taxon>
        <taxon>IRL clade</taxon>
        <taxon>Trifolieae</taxon>
        <taxon>Trifolium</taxon>
    </lineage>
</organism>
<dbReference type="Gene3D" id="3.30.200.20">
    <property type="entry name" value="Phosphorylase Kinase, domain 1"/>
    <property type="match status" value="1"/>
</dbReference>
<keyword evidence="5" id="KW-0418">Kinase</keyword>
<evidence type="ECO:0000256" key="8">
    <source>
        <dbReference type="ARBA" id="ARBA00023180"/>
    </source>
</evidence>
<dbReference type="Gene3D" id="1.10.510.10">
    <property type="entry name" value="Transferase(Phosphotransferase) domain 1"/>
    <property type="match status" value="1"/>
</dbReference>
<dbReference type="CDD" id="cd00028">
    <property type="entry name" value="B_lectin"/>
    <property type="match status" value="1"/>
</dbReference>
<dbReference type="PROSITE" id="PS50927">
    <property type="entry name" value="BULB_LECTIN"/>
    <property type="match status" value="1"/>
</dbReference>
<dbReference type="CDD" id="cd01098">
    <property type="entry name" value="PAN_AP_plant"/>
    <property type="match status" value="1"/>
</dbReference>
<evidence type="ECO:0000313" key="11">
    <source>
        <dbReference type="Proteomes" id="UP000242715"/>
    </source>
</evidence>
<dbReference type="InterPro" id="IPR001480">
    <property type="entry name" value="Bulb-type_lectin_dom"/>
</dbReference>
<dbReference type="Pfam" id="PF07714">
    <property type="entry name" value="PK_Tyr_Ser-Thr"/>
    <property type="match status" value="1"/>
</dbReference>
<keyword evidence="11" id="KW-1185">Reference proteome</keyword>
<dbReference type="PANTHER" id="PTHR27002:SF825">
    <property type="entry name" value="RECEPTOR-LIKE SERINE_THREONINE-PROTEIN KINASE"/>
    <property type="match status" value="1"/>
</dbReference>
<dbReference type="InterPro" id="IPR001245">
    <property type="entry name" value="Ser-Thr/Tyr_kinase_cat_dom"/>
</dbReference>
<dbReference type="AlphaFoldDB" id="A0A2Z6MYB5"/>
<evidence type="ECO:0000256" key="1">
    <source>
        <dbReference type="ARBA" id="ARBA00022527"/>
    </source>
</evidence>
<evidence type="ECO:0000256" key="4">
    <source>
        <dbReference type="ARBA" id="ARBA00022741"/>
    </source>
</evidence>
<dbReference type="GO" id="GO:0005886">
    <property type="term" value="C:plasma membrane"/>
    <property type="evidence" value="ECO:0007669"/>
    <property type="project" value="TreeGrafter"/>
</dbReference>
<dbReference type="SUPFAM" id="SSF51110">
    <property type="entry name" value="alpha-D-mannose-specific plant lectins"/>
    <property type="match status" value="1"/>
</dbReference>
<name>A0A2Z6MYB5_TRISU</name>
<keyword evidence="4" id="KW-0547">Nucleotide-binding</keyword>
<dbReference type="InterPro" id="IPR036426">
    <property type="entry name" value="Bulb-type_lectin_dom_sf"/>
</dbReference>
<dbReference type="EMBL" id="DF973379">
    <property type="protein sequence ID" value="GAU28725.1"/>
    <property type="molecule type" value="Genomic_DNA"/>
</dbReference>
<gene>
    <name evidence="10" type="ORF">TSUD_372320</name>
</gene>
<evidence type="ECO:0000259" key="9">
    <source>
        <dbReference type="PROSITE" id="PS50927"/>
    </source>
</evidence>
<keyword evidence="6" id="KW-0067">ATP-binding</keyword>
<feature type="domain" description="Bulb-type lectin" evidence="9">
    <location>
        <begin position="1"/>
        <end position="101"/>
    </location>
</feature>
<dbReference type="SUPFAM" id="SSF56112">
    <property type="entry name" value="Protein kinase-like (PK-like)"/>
    <property type="match status" value="1"/>
</dbReference>
<dbReference type="PANTHER" id="PTHR27002">
    <property type="entry name" value="RECEPTOR-LIKE SERINE/THREONINE-PROTEIN KINASE SD1-8"/>
    <property type="match status" value="1"/>
</dbReference>
<dbReference type="SMART" id="SM00108">
    <property type="entry name" value="B_lectin"/>
    <property type="match status" value="1"/>
</dbReference>
<dbReference type="Proteomes" id="UP000242715">
    <property type="component" value="Unassembled WGS sequence"/>
</dbReference>
<keyword evidence="1" id="KW-0723">Serine/threonine-protein kinase</keyword>
<dbReference type="GO" id="GO:0004674">
    <property type="term" value="F:protein serine/threonine kinase activity"/>
    <property type="evidence" value="ECO:0007669"/>
    <property type="project" value="UniProtKB-KW"/>
</dbReference>
<dbReference type="GO" id="GO:0005524">
    <property type="term" value="F:ATP binding"/>
    <property type="evidence" value="ECO:0007669"/>
    <property type="project" value="UniProtKB-KW"/>
</dbReference>
<evidence type="ECO:0000313" key="10">
    <source>
        <dbReference type="EMBL" id="GAU28725.1"/>
    </source>
</evidence>
<evidence type="ECO:0000256" key="2">
    <source>
        <dbReference type="ARBA" id="ARBA00022679"/>
    </source>
</evidence>
<keyword evidence="2" id="KW-0808">Transferase</keyword>
<keyword evidence="7" id="KW-1015">Disulfide bond</keyword>
<dbReference type="Pfam" id="PF01453">
    <property type="entry name" value="B_lectin"/>
    <property type="match status" value="1"/>
</dbReference>
<accession>A0A2Z6MYB5</accession>
<evidence type="ECO:0000256" key="5">
    <source>
        <dbReference type="ARBA" id="ARBA00022777"/>
    </source>
</evidence>
<evidence type="ECO:0000256" key="3">
    <source>
        <dbReference type="ARBA" id="ARBA00022729"/>
    </source>
</evidence>
<dbReference type="Gene3D" id="2.90.10.10">
    <property type="entry name" value="Bulb-type lectin domain"/>
    <property type="match status" value="1"/>
</dbReference>
<dbReference type="InterPro" id="IPR011009">
    <property type="entry name" value="Kinase-like_dom_sf"/>
</dbReference>
<evidence type="ECO:0000256" key="6">
    <source>
        <dbReference type="ARBA" id="ARBA00022840"/>
    </source>
</evidence>
<evidence type="ECO:0000256" key="7">
    <source>
        <dbReference type="ARBA" id="ARBA00023157"/>
    </source>
</evidence>
<dbReference type="InterPro" id="IPR020635">
    <property type="entry name" value="Tyr_kinase_cat_dom"/>
</dbReference>
<proteinExistence type="predicted"/>
<dbReference type="GO" id="GO:0004713">
    <property type="term" value="F:protein tyrosine kinase activity"/>
    <property type="evidence" value="ECO:0007669"/>
    <property type="project" value="InterPro"/>
</dbReference>